<dbReference type="Gene3D" id="3.40.50.2300">
    <property type="match status" value="1"/>
</dbReference>
<comment type="caution">
    <text evidence="1">The sequence shown here is derived from an EMBL/GenBank/DDBJ whole genome shotgun (WGS) entry which is preliminary data.</text>
</comment>
<accession>A0ABT3TNQ2</accession>
<evidence type="ECO:0008006" key="3">
    <source>
        <dbReference type="Google" id="ProtNLM"/>
    </source>
</evidence>
<name>A0ABT3TNQ2_9ACTN</name>
<protein>
    <recommendedName>
        <fullName evidence="3">BMP family ABC transporter substrate-binding protein</fullName>
    </recommendedName>
</protein>
<organism evidence="1 2">
    <name type="scientific">Streptomyces beihaiensis</name>
    <dbReference type="NCBI Taxonomy" id="2984495"/>
    <lineage>
        <taxon>Bacteria</taxon>
        <taxon>Bacillati</taxon>
        <taxon>Actinomycetota</taxon>
        <taxon>Actinomycetes</taxon>
        <taxon>Kitasatosporales</taxon>
        <taxon>Streptomycetaceae</taxon>
        <taxon>Streptomyces</taxon>
    </lineage>
</organism>
<proteinExistence type="predicted"/>
<keyword evidence="2" id="KW-1185">Reference proteome</keyword>
<sequence length="184" mass="19630">MNLPFSTHDHPRRTRLIAATAALATTGLLAWLAVTLPAGPKSPAFVANNISGNYRACLINSRRDEGVAQPVWSALQEATHGAPVNLQHTLVPKSGTAASLPYLNGLVQRHCGLIISVGPDLHTAVTTAARRNPHQRFIAIGRPVGLPNVRSYSPARRSAAVRAVREAAEQAHTSRRAVAHRVSS</sequence>
<dbReference type="RefSeq" id="WP_266595347.1">
    <property type="nucleotide sequence ID" value="NZ_JAPHNL010000002.1"/>
</dbReference>
<dbReference type="EMBL" id="JAPHNL010000002">
    <property type="protein sequence ID" value="MCX3058380.1"/>
    <property type="molecule type" value="Genomic_DNA"/>
</dbReference>
<reference evidence="1" key="1">
    <citation type="submission" date="2022-10" db="EMBL/GenBank/DDBJ databases">
        <title>Streptomyces beihaiensis sp. nov., a chitin degrading actinobacterium, isolated from shrimp pond soil.</title>
        <authorList>
            <person name="Xie J."/>
            <person name="Shen N."/>
        </authorList>
    </citation>
    <scope>NUCLEOTIDE SEQUENCE</scope>
    <source>
        <strain evidence="1">GXMU-J5</strain>
    </source>
</reference>
<dbReference type="Proteomes" id="UP001163064">
    <property type="component" value="Unassembled WGS sequence"/>
</dbReference>
<evidence type="ECO:0000313" key="1">
    <source>
        <dbReference type="EMBL" id="MCX3058380.1"/>
    </source>
</evidence>
<gene>
    <name evidence="1" type="ORF">OFY01_01050</name>
</gene>
<evidence type="ECO:0000313" key="2">
    <source>
        <dbReference type="Proteomes" id="UP001163064"/>
    </source>
</evidence>